<sequence>MAKKLSSRELRSLLAVVSIVPTLALAQGSYPNRPISWIVPFTPGGVTDTASRTIAKTMSETLGQPVVVENRPGAGGMVGTEVAAHAPADGYTLLYGTQGTMAANLALYRKVRYDPLKDFVPVRAISETSTIMVVNASRPYKTVKEFVAYARQHPEKVNYGSAGSGTGTHLSAQLFQTSAGVKLTHVPYKGSSPAINDLLGGVVDVMFDYPSVLLPHIQSGRLRALATTGKERLALLPNVPTIAESGYSMAQASSWSGLLVPAGTPPQVVARLSQALDKALRDPEVLKSMEPYGSIPLPDLAGQKFGGFIRSEIAKWGDVVKQSGARLD</sequence>
<reference evidence="2 3" key="1">
    <citation type="submission" date="2018-09" db="EMBL/GenBank/DDBJ databases">
        <title>Complete genome sequence of Cupriavidus oxalaticus T2, a bacterium capable of phenol tolerance and degradation.</title>
        <authorList>
            <person name="Yan J."/>
        </authorList>
    </citation>
    <scope>NUCLEOTIDE SEQUENCE [LARGE SCALE GENOMIC DNA]</scope>
    <source>
        <strain evidence="2 3">T2</strain>
    </source>
</reference>
<dbReference type="Pfam" id="PF03401">
    <property type="entry name" value="TctC"/>
    <property type="match status" value="1"/>
</dbReference>
<dbReference type="PANTHER" id="PTHR42928">
    <property type="entry name" value="TRICARBOXYLATE-BINDING PROTEIN"/>
    <property type="match status" value="1"/>
</dbReference>
<evidence type="ECO:0000313" key="3">
    <source>
        <dbReference type="Proteomes" id="UP000325743"/>
    </source>
</evidence>
<dbReference type="InterPro" id="IPR042100">
    <property type="entry name" value="Bug_dom1"/>
</dbReference>
<dbReference type="CDD" id="cd07012">
    <property type="entry name" value="PBP2_Bug_TTT"/>
    <property type="match status" value="1"/>
</dbReference>
<dbReference type="PANTHER" id="PTHR42928:SF5">
    <property type="entry name" value="BLR1237 PROTEIN"/>
    <property type="match status" value="1"/>
</dbReference>
<dbReference type="SUPFAM" id="SSF53850">
    <property type="entry name" value="Periplasmic binding protein-like II"/>
    <property type="match status" value="1"/>
</dbReference>
<dbReference type="AlphaFoldDB" id="A0A5P3VE16"/>
<organism evidence="2 3">
    <name type="scientific">Cupriavidus oxalaticus</name>
    <dbReference type="NCBI Taxonomy" id="96344"/>
    <lineage>
        <taxon>Bacteria</taxon>
        <taxon>Pseudomonadati</taxon>
        <taxon>Pseudomonadota</taxon>
        <taxon>Betaproteobacteria</taxon>
        <taxon>Burkholderiales</taxon>
        <taxon>Burkholderiaceae</taxon>
        <taxon>Cupriavidus</taxon>
    </lineage>
</organism>
<dbReference type="Gene3D" id="3.40.190.150">
    <property type="entry name" value="Bordetella uptake gene, domain 1"/>
    <property type="match status" value="1"/>
</dbReference>
<dbReference type="RefSeq" id="WP_151069761.1">
    <property type="nucleotide sequence ID" value="NZ_CP032518.1"/>
</dbReference>
<name>A0A5P3VE16_9BURK</name>
<dbReference type="EMBL" id="CP032518">
    <property type="protein sequence ID" value="QEZ43633.1"/>
    <property type="molecule type" value="Genomic_DNA"/>
</dbReference>
<gene>
    <name evidence="2" type="ORF">D2917_04875</name>
</gene>
<dbReference type="Gene3D" id="3.40.190.10">
    <property type="entry name" value="Periplasmic binding protein-like II"/>
    <property type="match status" value="1"/>
</dbReference>
<dbReference type="Proteomes" id="UP000325743">
    <property type="component" value="Chromosome 1"/>
</dbReference>
<proteinExistence type="inferred from homology"/>
<dbReference type="InterPro" id="IPR005064">
    <property type="entry name" value="BUG"/>
</dbReference>
<evidence type="ECO:0000313" key="2">
    <source>
        <dbReference type="EMBL" id="QEZ43633.1"/>
    </source>
</evidence>
<dbReference type="PIRSF" id="PIRSF017082">
    <property type="entry name" value="YflP"/>
    <property type="match status" value="1"/>
</dbReference>
<protein>
    <submittedName>
        <fullName evidence="2">Tripartite tricarboxylate transporter substrate binding protein</fullName>
    </submittedName>
</protein>
<evidence type="ECO:0000256" key="1">
    <source>
        <dbReference type="ARBA" id="ARBA00006987"/>
    </source>
</evidence>
<accession>A0A5P3VE16</accession>
<comment type="similarity">
    <text evidence="1">Belongs to the UPF0065 (bug) family.</text>
</comment>